<dbReference type="PANTHER" id="PTHR40114">
    <property type="entry name" value="SLR0698 PROTEIN"/>
    <property type="match status" value="1"/>
</dbReference>
<evidence type="ECO:0000313" key="4">
    <source>
        <dbReference type="Proteomes" id="UP000027341"/>
    </source>
</evidence>
<comment type="caution">
    <text evidence="3">The sequence shown here is derived from an EMBL/GenBank/DDBJ whole genome shotgun (WGS) entry which is preliminary data.</text>
</comment>
<dbReference type="PIRSF" id="PIRSF016487">
    <property type="entry name" value="CYTH_UCP016487"/>
    <property type="match status" value="1"/>
</dbReference>
<dbReference type="AlphaFoldDB" id="A0A066ZY24"/>
<dbReference type="SUPFAM" id="SSF55154">
    <property type="entry name" value="CYTH-like phosphatases"/>
    <property type="match status" value="1"/>
</dbReference>
<reference evidence="3 4" key="1">
    <citation type="submission" date="2014-04" db="EMBL/GenBank/DDBJ databases">
        <title>Draft genome sequence of Hydrogenovibrio marinus MH-110, a model organism for aerobic H2 metabolism.</title>
        <authorList>
            <person name="Cha H.J."/>
            <person name="Jo B.H."/>
            <person name="Hwang B.H."/>
        </authorList>
    </citation>
    <scope>NUCLEOTIDE SEQUENCE [LARGE SCALE GENOMIC DNA]</scope>
    <source>
        <strain evidence="3 4">MH-110</strain>
    </source>
</reference>
<dbReference type="PANTHER" id="PTHR40114:SF1">
    <property type="entry name" value="SLR0698 PROTEIN"/>
    <property type="match status" value="1"/>
</dbReference>
<dbReference type="InterPro" id="IPR033469">
    <property type="entry name" value="CYTH-like_dom_sf"/>
</dbReference>
<dbReference type="EMBL" id="JMIU01000001">
    <property type="protein sequence ID" value="KDN95236.1"/>
    <property type="molecule type" value="Genomic_DNA"/>
</dbReference>
<dbReference type="SMART" id="SM01118">
    <property type="entry name" value="CYTH"/>
    <property type="match status" value="1"/>
</dbReference>
<dbReference type="RefSeq" id="WP_029909153.1">
    <property type="nucleotide sequence ID" value="NZ_AP020335.1"/>
</dbReference>
<dbReference type="Pfam" id="PF01928">
    <property type="entry name" value="CYTH"/>
    <property type="match status" value="1"/>
</dbReference>
<dbReference type="STRING" id="28885.EI16_02725"/>
<dbReference type="PROSITE" id="PS51707">
    <property type="entry name" value="CYTH"/>
    <property type="match status" value="1"/>
</dbReference>
<evidence type="ECO:0000313" key="3">
    <source>
        <dbReference type="EMBL" id="KDN95236.1"/>
    </source>
</evidence>
<evidence type="ECO:0000259" key="2">
    <source>
        <dbReference type="PROSITE" id="PS51707"/>
    </source>
</evidence>
<gene>
    <name evidence="3" type="ORF">EI16_02725</name>
</gene>
<name>A0A066ZY24_HYDMR</name>
<organism evidence="3 4">
    <name type="scientific">Hydrogenovibrio marinus</name>
    <dbReference type="NCBI Taxonomy" id="28885"/>
    <lineage>
        <taxon>Bacteria</taxon>
        <taxon>Pseudomonadati</taxon>
        <taxon>Pseudomonadota</taxon>
        <taxon>Gammaproteobacteria</taxon>
        <taxon>Thiotrichales</taxon>
        <taxon>Piscirickettsiaceae</taxon>
        <taxon>Hydrogenovibrio</taxon>
    </lineage>
</organism>
<dbReference type="InterPro" id="IPR012042">
    <property type="entry name" value="NeuTTM/CthTTM-like"/>
</dbReference>
<feature type="domain" description="CYTH" evidence="2">
    <location>
        <begin position="2"/>
        <end position="153"/>
    </location>
</feature>
<dbReference type="InterPro" id="IPR023577">
    <property type="entry name" value="CYTH_domain"/>
</dbReference>
<dbReference type="Proteomes" id="UP000027341">
    <property type="component" value="Unassembled WGS sequence"/>
</dbReference>
<sequence>MAREIERKFLVANLDWKQLAKKKTHMAQGYLNDIQQPGSKSSIRIRLEGDEATINIKSLEIGLSRDEYEYPVDVSDAEKMLKTLAVGPVIEKVRYLVDIEEHTWEIDEFLGDNDGLIVAEVELDSEDEALELPEWIGREVTNIVRYYNISLTQKPYTTWSEDEKNSFE</sequence>
<accession>A0A066ZY24</accession>
<feature type="active site" description="Proton acceptor" evidence="1">
    <location>
        <position position="30"/>
    </location>
</feature>
<dbReference type="CDD" id="cd07891">
    <property type="entry name" value="CYTH-like_CthTTM-like_1"/>
    <property type="match status" value="1"/>
</dbReference>
<evidence type="ECO:0000256" key="1">
    <source>
        <dbReference type="PIRSR" id="PIRSR016487-1"/>
    </source>
</evidence>
<keyword evidence="4" id="KW-1185">Reference proteome</keyword>
<dbReference type="Gene3D" id="2.40.320.10">
    <property type="entry name" value="Hypothetical Protein Pfu-838710-001"/>
    <property type="match status" value="1"/>
</dbReference>
<protein>
    <submittedName>
        <fullName evidence="3">CYTH domain protein</fullName>
    </submittedName>
</protein>
<proteinExistence type="predicted"/>